<name>A0A9X3X389_9BACT</name>
<organism evidence="1 2">
    <name type="scientific">Polyangium jinanense</name>
    <dbReference type="NCBI Taxonomy" id="2829994"/>
    <lineage>
        <taxon>Bacteria</taxon>
        <taxon>Pseudomonadati</taxon>
        <taxon>Myxococcota</taxon>
        <taxon>Polyangia</taxon>
        <taxon>Polyangiales</taxon>
        <taxon>Polyangiaceae</taxon>
        <taxon>Polyangium</taxon>
    </lineage>
</organism>
<reference evidence="1 2" key="1">
    <citation type="submission" date="2021-04" db="EMBL/GenBank/DDBJ databases">
        <title>Genome analysis of Polyangium sp.</title>
        <authorList>
            <person name="Li Y."/>
            <person name="Wang J."/>
        </authorList>
    </citation>
    <scope>NUCLEOTIDE SEQUENCE [LARGE SCALE GENOMIC DNA]</scope>
    <source>
        <strain evidence="1 2">SDU14</strain>
    </source>
</reference>
<evidence type="ECO:0000313" key="2">
    <source>
        <dbReference type="Proteomes" id="UP001151081"/>
    </source>
</evidence>
<dbReference type="AlphaFoldDB" id="A0A9X3X389"/>
<dbReference type="EMBL" id="JAGTJJ010000010">
    <property type="protein sequence ID" value="MDC3982904.1"/>
    <property type="molecule type" value="Genomic_DNA"/>
</dbReference>
<evidence type="ECO:0000313" key="1">
    <source>
        <dbReference type="EMBL" id="MDC3982904.1"/>
    </source>
</evidence>
<comment type="caution">
    <text evidence="1">The sequence shown here is derived from an EMBL/GenBank/DDBJ whole genome shotgun (WGS) entry which is preliminary data.</text>
</comment>
<dbReference type="Proteomes" id="UP001151081">
    <property type="component" value="Unassembled WGS sequence"/>
</dbReference>
<gene>
    <name evidence="1" type="ORF">KEG57_20495</name>
</gene>
<proteinExistence type="predicted"/>
<protein>
    <submittedName>
        <fullName evidence="1">Uncharacterized protein</fullName>
    </submittedName>
</protein>
<sequence>MIGLRLVGNLPVAEPNEDRGLITWLHCVVYESSGHNKDECEDDDEEDIGSVLIALIHVEEASRLNVSLLDALDAEDAEFETIYSVYFDDDWFKDEYAQGRGSDLLYIAEMSIDDAYRKRNVDLAVIRRLCTTFAAGCELVVMPYTSEDETKRWSTLGFVVSTEGQPSGLMHLQQASGGPRVVDFAGNGRFRVLPNVEPRRLRKMD</sequence>
<accession>A0A9X3X389</accession>
<dbReference type="RefSeq" id="WP_272421236.1">
    <property type="nucleotide sequence ID" value="NZ_JAGTJJ010000010.1"/>
</dbReference>
<keyword evidence="2" id="KW-1185">Reference proteome</keyword>